<protein>
    <submittedName>
        <fullName evidence="1">Uncharacterized protein</fullName>
    </submittedName>
</protein>
<accession>A0AAV5U869</accession>
<dbReference type="Proteomes" id="UP001432027">
    <property type="component" value="Unassembled WGS sequence"/>
</dbReference>
<evidence type="ECO:0000313" key="2">
    <source>
        <dbReference type="Proteomes" id="UP001432027"/>
    </source>
</evidence>
<organism evidence="1 2">
    <name type="scientific">Pristionchus entomophagus</name>
    <dbReference type="NCBI Taxonomy" id="358040"/>
    <lineage>
        <taxon>Eukaryota</taxon>
        <taxon>Metazoa</taxon>
        <taxon>Ecdysozoa</taxon>
        <taxon>Nematoda</taxon>
        <taxon>Chromadorea</taxon>
        <taxon>Rhabditida</taxon>
        <taxon>Rhabditina</taxon>
        <taxon>Diplogasteromorpha</taxon>
        <taxon>Diplogasteroidea</taxon>
        <taxon>Neodiplogasteridae</taxon>
        <taxon>Pristionchus</taxon>
    </lineage>
</organism>
<dbReference type="EMBL" id="BTSX01000006">
    <property type="protein sequence ID" value="GMT02838.1"/>
    <property type="molecule type" value="Genomic_DNA"/>
</dbReference>
<reference evidence="1" key="1">
    <citation type="submission" date="2023-10" db="EMBL/GenBank/DDBJ databases">
        <title>Genome assembly of Pristionchus species.</title>
        <authorList>
            <person name="Yoshida K."/>
            <person name="Sommer R.J."/>
        </authorList>
    </citation>
    <scope>NUCLEOTIDE SEQUENCE</scope>
    <source>
        <strain evidence="1">RS0144</strain>
    </source>
</reference>
<feature type="non-terminal residue" evidence="1">
    <location>
        <position position="82"/>
    </location>
</feature>
<dbReference type="AlphaFoldDB" id="A0AAV5U869"/>
<keyword evidence="2" id="KW-1185">Reference proteome</keyword>
<proteinExistence type="predicted"/>
<name>A0AAV5U869_9BILA</name>
<feature type="non-terminal residue" evidence="1">
    <location>
        <position position="1"/>
    </location>
</feature>
<evidence type="ECO:0000313" key="1">
    <source>
        <dbReference type="EMBL" id="GMT02838.1"/>
    </source>
</evidence>
<gene>
    <name evidence="1" type="ORF">PENTCL1PPCAC_25012</name>
</gene>
<sequence length="82" mass="8587">RSQLVDGVGSGEAETAARAVLRVRGHRQLVVIDREAAGGRAGVHQGAGGEEREVEYWRGAEEHATGLLVVISPIVFVGAGEL</sequence>
<comment type="caution">
    <text evidence="1">The sequence shown here is derived from an EMBL/GenBank/DDBJ whole genome shotgun (WGS) entry which is preliminary data.</text>
</comment>